<keyword evidence="1" id="KW-0732">Signal</keyword>
<feature type="chain" id="PRO_5002992058" evidence="1">
    <location>
        <begin position="21"/>
        <end position="169"/>
    </location>
</feature>
<proteinExistence type="predicted"/>
<organism evidence="3 4">
    <name type="scientific">Rhodobacter ferrooxidans</name>
    <dbReference type="NCBI Taxonomy" id="371731"/>
    <lineage>
        <taxon>Bacteria</taxon>
        <taxon>Pseudomonadati</taxon>
        <taxon>Pseudomonadota</taxon>
        <taxon>Alphaproteobacteria</taxon>
        <taxon>Rhodobacterales</taxon>
        <taxon>Rhodobacter group</taxon>
        <taxon>Rhodobacter</taxon>
    </lineage>
</organism>
<evidence type="ECO:0000259" key="2">
    <source>
        <dbReference type="PROSITE" id="PS50222"/>
    </source>
</evidence>
<evidence type="ECO:0000313" key="3">
    <source>
        <dbReference type="EMBL" id="EEW24835.1"/>
    </source>
</evidence>
<dbReference type="Proteomes" id="UP000010121">
    <property type="component" value="Unassembled WGS sequence"/>
</dbReference>
<dbReference type="PROSITE" id="PS50222">
    <property type="entry name" value="EF_HAND_2"/>
    <property type="match status" value="1"/>
</dbReference>
<feature type="signal peptide" evidence="1">
    <location>
        <begin position="1"/>
        <end position="20"/>
    </location>
</feature>
<name>C8S2G4_9RHOB</name>
<reference evidence="3 4" key="1">
    <citation type="submission" date="2009-08" db="EMBL/GenBank/DDBJ databases">
        <title>The draft genome of Rhodobacter sp. SW2.</title>
        <authorList>
            <consortium name="US DOE Joint Genome Institute (JGI-PGF)"/>
            <person name="Lucas S."/>
            <person name="Copeland A."/>
            <person name="Lapidus A."/>
            <person name="Glavina del Rio T."/>
            <person name="Tice H."/>
            <person name="Bruce D."/>
            <person name="Goodwin L."/>
            <person name="Pitluck S."/>
            <person name="Larimer F."/>
            <person name="Land M.L."/>
            <person name="Hauser L."/>
            <person name="Emerson D."/>
        </authorList>
    </citation>
    <scope>NUCLEOTIDE SEQUENCE [LARGE SCALE GENOMIC DNA]</scope>
    <source>
        <strain evidence="3 4">SW2</strain>
    </source>
</reference>
<dbReference type="InterPro" id="IPR018247">
    <property type="entry name" value="EF_Hand_1_Ca_BS"/>
</dbReference>
<dbReference type="PROSITE" id="PS00018">
    <property type="entry name" value="EF_HAND_1"/>
    <property type="match status" value="3"/>
</dbReference>
<evidence type="ECO:0000313" key="4">
    <source>
        <dbReference type="Proteomes" id="UP000010121"/>
    </source>
</evidence>
<dbReference type="Gene3D" id="1.10.238.10">
    <property type="entry name" value="EF-hand"/>
    <property type="match status" value="1"/>
</dbReference>
<comment type="caution">
    <text evidence="3">The sequence shown here is derived from an EMBL/GenBank/DDBJ whole genome shotgun (WGS) entry which is preliminary data.</text>
</comment>
<dbReference type="InterPro" id="IPR002048">
    <property type="entry name" value="EF_hand_dom"/>
</dbReference>
<dbReference type="eggNOG" id="ENOG5033BPS">
    <property type="taxonomic scope" value="Bacteria"/>
</dbReference>
<dbReference type="GO" id="GO:0005509">
    <property type="term" value="F:calcium ion binding"/>
    <property type="evidence" value="ECO:0007669"/>
    <property type="project" value="InterPro"/>
</dbReference>
<dbReference type="OrthoDB" id="7631435at2"/>
<feature type="domain" description="EF-hand" evidence="2">
    <location>
        <begin position="45"/>
        <end position="80"/>
    </location>
</feature>
<sequence>MKTTASLTAALCLIGGMAMAQDVVPGETFILNWDLDSDGIVTLAEATERRGDIFTTFDANEDGTLDATEFVALDEMRAMDMEANGMQQGMGMGRMKGRGMGQGMGQGHGRGRGMSMGFGPDDKGMQRGFVDGNGDGNVTREEFVGMAETWLGRMDRNSDGKVTIADFQR</sequence>
<dbReference type="EMBL" id="ACYY01000014">
    <property type="protein sequence ID" value="EEW24835.1"/>
    <property type="molecule type" value="Genomic_DNA"/>
</dbReference>
<dbReference type="STRING" id="371731.Rsw2DRAFT_2242"/>
<dbReference type="AlphaFoldDB" id="C8S2G4"/>
<accession>C8S2G4</accession>
<dbReference type="RefSeq" id="WP_008031007.1">
    <property type="nucleotide sequence ID" value="NZ_ACYY01000014.1"/>
</dbReference>
<protein>
    <submittedName>
        <fullName evidence="3">EF hand domain-containing protein</fullName>
    </submittedName>
</protein>
<evidence type="ECO:0000256" key="1">
    <source>
        <dbReference type="SAM" id="SignalP"/>
    </source>
</evidence>
<dbReference type="InterPro" id="IPR011992">
    <property type="entry name" value="EF-hand-dom_pair"/>
</dbReference>
<keyword evidence="4" id="KW-1185">Reference proteome</keyword>
<gene>
    <name evidence="3" type="ORF">Rsw2DRAFT_2242</name>
</gene>
<dbReference type="Pfam" id="PF13202">
    <property type="entry name" value="EF-hand_5"/>
    <property type="match status" value="3"/>
</dbReference>
<dbReference type="SUPFAM" id="SSF47473">
    <property type="entry name" value="EF-hand"/>
    <property type="match status" value="1"/>
</dbReference>